<evidence type="ECO:0000256" key="1">
    <source>
        <dbReference type="ARBA" id="ARBA00022729"/>
    </source>
</evidence>
<feature type="compositionally biased region" description="Pro residues" evidence="2">
    <location>
        <begin position="197"/>
        <end position="229"/>
    </location>
</feature>
<dbReference type="Proteomes" id="UP001629536">
    <property type="component" value="Unassembled WGS sequence"/>
</dbReference>
<reference evidence="4 5" key="1">
    <citation type="journal article" date="2024" name="Front. Microbiol.">
        <title>Pangenomic and biochemical analyses of Helcococcus ovis reveal widespread tetracycline resistance and a novel bacterial species, Helcococcus bovis.</title>
        <authorList>
            <person name="Cunha F."/>
            <person name="Zhai Y."/>
            <person name="Casaro S."/>
            <person name="Jones K.L."/>
            <person name="Hernandez M."/>
            <person name="Bisinotto R.S."/>
            <person name="Kariyawasam S."/>
            <person name="Brown M.B."/>
            <person name="Phillips A."/>
            <person name="Jeong K.C."/>
            <person name="Galvao K.N."/>
        </authorList>
    </citation>
    <scope>NUCLEOTIDE SEQUENCE [LARGE SCALE GENOMIC DNA]</scope>
    <source>
        <strain evidence="4 5">KG197</strain>
    </source>
</reference>
<keyword evidence="5" id="KW-1185">Reference proteome</keyword>
<feature type="compositionally biased region" description="Basic and acidic residues" evidence="2">
    <location>
        <begin position="343"/>
        <end position="375"/>
    </location>
</feature>
<evidence type="ECO:0000313" key="4">
    <source>
        <dbReference type="EMBL" id="MFM1524325.1"/>
    </source>
</evidence>
<dbReference type="Pfam" id="PF04650">
    <property type="entry name" value="YSIRK_signal"/>
    <property type="match status" value="1"/>
</dbReference>
<feature type="region of interest" description="Disordered" evidence="2">
    <location>
        <begin position="485"/>
        <end position="508"/>
    </location>
</feature>
<dbReference type="PANTHER" id="PTHR48234:SF1">
    <property type="entry name" value="SEA DOMAIN-CONTAINING PROTEIN-RELATED"/>
    <property type="match status" value="1"/>
</dbReference>
<protein>
    <submittedName>
        <fullName evidence="4">YSIRK-type signal peptide-containing protein</fullName>
    </submittedName>
</protein>
<feature type="region of interest" description="Disordered" evidence="2">
    <location>
        <begin position="180"/>
        <end position="391"/>
    </location>
</feature>
<dbReference type="InterPro" id="IPR052506">
    <property type="entry name" value="Bact_Fn-Binding"/>
</dbReference>
<evidence type="ECO:0000313" key="5">
    <source>
        <dbReference type="Proteomes" id="UP001629536"/>
    </source>
</evidence>
<feature type="domain" description="YSIRK Gram-positive signal peptide" evidence="3">
    <location>
        <begin position="6"/>
        <end position="26"/>
    </location>
</feature>
<dbReference type="InterPro" id="IPR013783">
    <property type="entry name" value="Ig-like_fold"/>
</dbReference>
<accession>A0ABW9F5H3</accession>
<comment type="caution">
    <text evidence="4">The sequence shown here is derived from an EMBL/GenBank/DDBJ whole genome shotgun (WGS) entry which is preliminary data.</text>
</comment>
<feature type="compositionally biased region" description="Pro residues" evidence="2">
    <location>
        <begin position="239"/>
        <end position="341"/>
    </location>
</feature>
<dbReference type="NCBIfam" id="TIGR01168">
    <property type="entry name" value="YSIRK_signal"/>
    <property type="match status" value="1"/>
</dbReference>
<keyword evidence="1" id="KW-0732">Signal</keyword>
<dbReference type="InterPro" id="IPR005877">
    <property type="entry name" value="YSIRK_signal_dom"/>
</dbReference>
<evidence type="ECO:0000256" key="2">
    <source>
        <dbReference type="SAM" id="MobiDB-lite"/>
    </source>
</evidence>
<name>A0ABW9F5H3_9FIRM</name>
<gene>
    <name evidence="4" type="ORF">ABGF40_01395</name>
</gene>
<dbReference type="Gene3D" id="2.60.40.10">
    <property type="entry name" value="Immunoglobulins"/>
    <property type="match status" value="1"/>
</dbReference>
<organism evidence="4 5">
    <name type="scientific">Helcococcus bovis</name>
    <dbReference type="NCBI Taxonomy" id="3153252"/>
    <lineage>
        <taxon>Bacteria</taxon>
        <taxon>Bacillati</taxon>
        <taxon>Bacillota</taxon>
        <taxon>Tissierellia</taxon>
        <taxon>Tissierellales</taxon>
        <taxon>Peptoniphilaceae</taxon>
        <taxon>Helcococcus</taxon>
    </lineage>
</organism>
<dbReference type="PANTHER" id="PTHR48234">
    <property type="entry name" value="GH09231P"/>
    <property type="match status" value="1"/>
</dbReference>
<dbReference type="EMBL" id="JBFNFH010000002">
    <property type="protein sequence ID" value="MFM1524325.1"/>
    <property type="molecule type" value="Genomic_DNA"/>
</dbReference>
<proteinExistence type="predicted"/>
<evidence type="ECO:0000259" key="3">
    <source>
        <dbReference type="Pfam" id="PF04650"/>
    </source>
</evidence>
<sequence>MNRKFEKKPKYGMRKLSVGLCSVILGFGMFMNIGVLRPSNSQNTVYASDSLAGGAISNNSLGAEKIEVYNYGDIIVVTNLKDGQKINYTIEYEYERSSYGNTGYIEIKNGKILGTDGNFTRSVIKYNKRTEDKIRLRYTKDIKTLVLYDISKAKGLENITLSLPGGEIRKFSSTLFKSIESTPMPKKPNQESAPTTPKEPAPTTPKEPAPTTPKEPAPTTPKEPAPTTPKEPASTTPKEPAPTTPKEPAPTTPKEPAPTTPKEPAPTTPKEPAPTTPKEPAPTTPKEPAPTTPKEPAPTTPKEPAPTTPKEPAPTTPKEPAPTTPKEPAPTTPKEPAPTTPKEPAKPEPQESEAIKQKEESEKQKEEAEKEKTETKPQPQRQTITRKQPKLLTEQTLKYVKGSKKDIVVKTDAEISSFEEVRVGGKVLDKSKYEVKKGSIKITLKNSYLETLPLGTYELEIVSKETDKYEASIIKTRFMVVEGESKVSDDKKTSNNQNNQNPNTGDLGVMTSAMTAIVAGAALVATKKKKDE</sequence>
<dbReference type="RefSeq" id="WP_408126189.1">
    <property type="nucleotide sequence ID" value="NZ_JBFNFH010000002.1"/>
</dbReference>